<dbReference type="GO" id="GO:0003723">
    <property type="term" value="F:RNA binding"/>
    <property type="evidence" value="ECO:0007669"/>
    <property type="project" value="UniProtKB-UniRule"/>
</dbReference>
<feature type="binding site" evidence="11">
    <location>
        <position position="137"/>
    </location>
    <ligand>
        <name>S-adenosyl-L-methionine</name>
        <dbReference type="ChEBI" id="CHEBI:59789"/>
    </ligand>
</feature>
<accession>A0A1B6DY39</accession>
<dbReference type="EMBL" id="GEDC01006710">
    <property type="protein sequence ID" value="JAS30588.1"/>
    <property type="molecule type" value="Transcribed_RNA"/>
</dbReference>
<dbReference type="InterPro" id="IPR029063">
    <property type="entry name" value="SAM-dependent_MTases_sf"/>
</dbReference>
<protein>
    <recommendedName>
        <fullName evidence="12">rRNA adenine N(6)-methyltransferase</fullName>
        <ecNumber evidence="12">2.1.1.-</ecNumber>
    </recommendedName>
</protein>
<dbReference type="FunFam" id="3.40.50.150:FF:000109">
    <property type="entry name" value="rRNA adenine N(6)-methyltransferase"/>
    <property type="match status" value="1"/>
</dbReference>
<keyword evidence="3 11" id="KW-0489">Methyltransferase</keyword>
<feature type="binding site" evidence="11">
    <location>
        <position position="32"/>
    </location>
    <ligand>
        <name>S-adenosyl-L-methionine</name>
        <dbReference type="ChEBI" id="CHEBI:59789"/>
    </ligand>
</feature>
<reference evidence="14" key="1">
    <citation type="submission" date="2015-12" db="EMBL/GenBank/DDBJ databases">
        <title>De novo transcriptome assembly of four potential Pierce s Disease insect vectors from Arizona vineyards.</title>
        <authorList>
            <person name="Tassone E.E."/>
        </authorList>
    </citation>
    <scope>NUCLEOTIDE SEQUENCE</scope>
</reference>
<evidence type="ECO:0000313" key="14">
    <source>
        <dbReference type="EMBL" id="JAS30588.1"/>
    </source>
</evidence>
<evidence type="ECO:0000256" key="7">
    <source>
        <dbReference type="ARBA" id="ARBA00022946"/>
    </source>
</evidence>
<keyword evidence="4 11" id="KW-0808">Transferase</keyword>
<name>A0A1B6DY39_9HEMI</name>
<evidence type="ECO:0000256" key="11">
    <source>
        <dbReference type="PROSITE-ProRule" id="PRU01026"/>
    </source>
</evidence>
<dbReference type="SMART" id="SM00650">
    <property type="entry name" value="rADc"/>
    <property type="match status" value="1"/>
</dbReference>
<evidence type="ECO:0000256" key="12">
    <source>
        <dbReference type="RuleBase" id="RU362106"/>
    </source>
</evidence>
<sequence>MQHLRLPPLPSIREIIQLYGLRAQKDLSQNFLLDLRLTDKIARAAGNISQGEVVEVGPGPGGITRSIIKRNPSKVILIEKDRRFLPILEMLAEATGMKCPVELFFGDVRTFNMETIFKEENKRSWSDRPPNIHIIGNLPFSVSTYLIIHWLEAMCNRTSAWCYGRVPLTLTFQKEVGERITAPIMSEQRCRLSVMCQNWCHVEHKFDIPGSAFVPQPNVDVSVIRLTPLEEPVIKLPFKLVEKITRCLFSSRQKYCNKNLELLFPVTTREMYCKELLCRADISYTMTPIQFTVSEIGRLCFAYSKIVERNPKLASYNVRGNKATREILFEDAEGKDRDVMLEDEENILKC</sequence>
<proteinExistence type="inferred from homology"/>
<dbReference type="InterPro" id="IPR020598">
    <property type="entry name" value="rRNA_Ade_methylase_Trfase_N"/>
</dbReference>
<keyword evidence="9" id="KW-0496">Mitochondrion</keyword>
<dbReference type="GO" id="GO:0005759">
    <property type="term" value="C:mitochondrial matrix"/>
    <property type="evidence" value="ECO:0007669"/>
    <property type="project" value="TreeGrafter"/>
</dbReference>
<comment type="subcellular location">
    <subcellularLocation>
        <location evidence="1">Mitochondrion</location>
    </subcellularLocation>
</comment>
<keyword evidence="2 12" id="KW-0698">rRNA processing</keyword>
<comment type="similarity">
    <text evidence="11 12">Belongs to the class I-like SAM-binding methyltransferase superfamily. rRNA adenine N(6)-methyltransferase family.</text>
</comment>
<keyword evidence="5 11" id="KW-0949">S-adenosyl-L-methionine</keyword>
<dbReference type="InterPro" id="IPR001737">
    <property type="entry name" value="KsgA/Erm"/>
</dbReference>
<dbReference type="AlphaFoldDB" id="A0A1B6DY39"/>
<evidence type="ECO:0000259" key="13">
    <source>
        <dbReference type="SMART" id="SM00650"/>
    </source>
</evidence>
<dbReference type="PANTHER" id="PTHR11727">
    <property type="entry name" value="DIMETHYLADENOSINE TRANSFERASE"/>
    <property type="match status" value="1"/>
</dbReference>
<keyword evidence="8" id="KW-0805">Transcription regulation</keyword>
<evidence type="ECO:0000256" key="9">
    <source>
        <dbReference type="ARBA" id="ARBA00023128"/>
    </source>
</evidence>
<dbReference type="EC" id="2.1.1.-" evidence="12"/>
<evidence type="ECO:0000256" key="1">
    <source>
        <dbReference type="ARBA" id="ARBA00004173"/>
    </source>
</evidence>
<dbReference type="SUPFAM" id="SSF53335">
    <property type="entry name" value="S-adenosyl-L-methionine-dependent methyltransferases"/>
    <property type="match status" value="1"/>
</dbReference>
<feature type="binding site" evidence="11">
    <location>
        <position position="79"/>
    </location>
    <ligand>
        <name>S-adenosyl-L-methionine</name>
        <dbReference type="ChEBI" id="CHEBI:59789"/>
    </ligand>
</feature>
<dbReference type="GO" id="GO:0000179">
    <property type="term" value="F:rRNA (adenine-N6,N6-)-dimethyltransferase activity"/>
    <property type="evidence" value="ECO:0007669"/>
    <property type="project" value="UniProtKB-UniRule"/>
</dbReference>
<evidence type="ECO:0000256" key="6">
    <source>
        <dbReference type="ARBA" id="ARBA00022884"/>
    </source>
</evidence>
<dbReference type="InterPro" id="IPR023165">
    <property type="entry name" value="rRNA_Ade_diMease-like_C"/>
</dbReference>
<feature type="domain" description="Ribosomal RNA adenine methylase transferase N-terminal" evidence="13">
    <location>
        <begin position="37"/>
        <end position="230"/>
    </location>
</feature>
<keyword evidence="10" id="KW-0804">Transcription</keyword>
<dbReference type="InterPro" id="IPR020596">
    <property type="entry name" value="rRNA_Ade_Mease_Trfase_CS"/>
</dbReference>
<dbReference type="Pfam" id="PF00398">
    <property type="entry name" value="RrnaAD"/>
    <property type="match status" value="1"/>
</dbReference>
<evidence type="ECO:0000256" key="2">
    <source>
        <dbReference type="ARBA" id="ARBA00022552"/>
    </source>
</evidence>
<feature type="binding site" evidence="11">
    <location>
        <position position="30"/>
    </location>
    <ligand>
        <name>S-adenosyl-L-methionine</name>
        <dbReference type="ChEBI" id="CHEBI:59789"/>
    </ligand>
</feature>
<evidence type="ECO:0000256" key="4">
    <source>
        <dbReference type="ARBA" id="ARBA00022679"/>
    </source>
</evidence>
<evidence type="ECO:0000256" key="3">
    <source>
        <dbReference type="ARBA" id="ARBA00022603"/>
    </source>
</evidence>
<organism evidence="14">
    <name type="scientific">Clastoptera arizonana</name>
    <name type="common">Arizona spittle bug</name>
    <dbReference type="NCBI Taxonomy" id="38151"/>
    <lineage>
        <taxon>Eukaryota</taxon>
        <taxon>Metazoa</taxon>
        <taxon>Ecdysozoa</taxon>
        <taxon>Arthropoda</taxon>
        <taxon>Hexapoda</taxon>
        <taxon>Insecta</taxon>
        <taxon>Pterygota</taxon>
        <taxon>Neoptera</taxon>
        <taxon>Paraneoptera</taxon>
        <taxon>Hemiptera</taxon>
        <taxon>Auchenorrhyncha</taxon>
        <taxon>Cercopoidea</taxon>
        <taxon>Clastopteridae</taxon>
        <taxon>Clastoptera</taxon>
    </lineage>
</organism>
<dbReference type="PROSITE" id="PS01131">
    <property type="entry name" value="RRNA_A_DIMETH"/>
    <property type="match status" value="1"/>
</dbReference>
<dbReference type="GO" id="GO:0006391">
    <property type="term" value="P:transcription initiation at mitochondrial promoter"/>
    <property type="evidence" value="ECO:0007669"/>
    <property type="project" value="TreeGrafter"/>
</dbReference>
<dbReference type="CDD" id="cd02440">
    <property type="entry name" value="AdoMet_MTases"/>
    <property type="match status" value="1"/>
</dbReference>
<dbReference type="PROSITE" id="PS51689">
    <property type="entry name" value="SAM_RNA_A_N6_MT"/>
    <property type="match status" value="1"/>
</dbReference>
<keyword evidence="6 11" id="KW-0694">RNA-binding</keyword>
<evidence type="ECO:0000256" key="8">
    <source>
        <dbReference type="ARBA" id="ARBA00023015"/>
    </source>
</evidence>
<dbReference type="Gene3D" id="1.10.8.100">
    <property type="entry name" value="Ribosomal RNA adenine dimethylase-like, domain 2"/>
    <property type="match status" value="1"/>
</dbReference>
<evidence type="ECO:0000256" key="10">
    <source>
        <dbReference type="ARBA" id="ARBA00023163"/>
    </source>
</evidence>
<dbReference type="Gene3D" id="3.40.50.150">
    <property type="entry name" value="Vaccinia Virus protein VP39"/>
    <property type="match status" value="1"/>
</dbReference>
<dbReference type="PANTHER" id="PTHR11727:SF17">
    <property type="entry name" value="DIMETHYLADENOSINE TRANSFERASE 1, MITOCHONDRIAL"/>
    <property type="match status" value="1"/>
</dbReference>
<dbReference type="GO" id="GO:0034246">
    <property type="term" value="F:mitochondrial transcription factor activity"/>
    <property type="evidence" value="ECO:0007669"/>
    <property type="project" value="TreeGrafter"/>
</dbReference>
<feature type="binding site" evidence="11">
    <location>
        <position position="57"/>
    </location>
    <ligand>
        <name>S-adenosyl-L-methionine</name>
        <dbReference type="ChEBI" id="CHEBI:59789"/>
    </ligand>
</feature>
<evidence type="ECO:0000256" key="5">
    <source>
        <dbReference type="ARBA" id="ARBA00022691"/>
    </source>
</evidence>
<keyword evidence="7" id="KW-0809">Transit peptide</keyword>
<gene>
    <name evidence="14" type="ORF">g.15995</name>
</gene>
<feature type="binding site" evidence="11">
    <location>
        <position position="107"/>
    </location>
    <ligand>
        <name>S-adenosyl-L-methionine</name>
        <dbReference type="ChEBI" id="CHEBI:59789"/>
    </ligand>
</feature>